<gene>
    <name evidence="2" type="ORF">VTL71DRAFT_713</name>
</gene>
<organism evidence="2 3">
    <name type="scientific">Oculimacula yallundae</name>
    <dbReference type="NCBI Taxonomy" id="86028"/>
    <lineage>
        <taxon>Eukaryota</taxon>
        <taxon>Fungi</taxon>
        <taxon>Dikarya</taxon>
        <taxon>Ascomycota</taxon>
        <taxon>Pezizomycotina</taxon>
        <taxon>Leotiomycetes</taxon>
        <taxon>Helotiales</taxon>
        <taxon>Ploettnerulaceae</taxon>
        <taxon>Oculimacula</taxon>
    </lineage>
</organism>
<evidence type="ECO:0000313" key="2">
    <source>
        <dbReference type="EMBL" id="KAL2075770.1"/>
    </source>
</evidence>
<protein>
    <submittedName>
        <fullName evidence="2">Uncharacterized protein</fullName>
    </submittedName>
</protein>
<keyword evidence="1" id="KW-1133">Transmembrane helix</keyword>
<evidence type="ECO:0000256" key="1">
    <source>
        <dbReference type="SAM" id="Phobius"/>
    </source>
</evidence>
<dbReference type="EMBL" id="JAZHXI010000001">
    <property type="protein sequence ID" value="KAL2075770.1"/>
    <property type="molecule type" value="Genomic_DNA"/>
</dbReference>
<sequence>MVAQHMLEVHQTIHFLTESAVPRDLIRIQRDSYMTHPWHSTSYLRPTAMRGLTASSSSDPSSATHLSLQQPYSRGILQCLTAFRMLLLLFAVIPCLLIHLHPGKVWMYEGRIEDFRILWPGYT</sequence>
<dbReference type="Proteomes" id="UP001595075">
    <property type="component" value="Unassembled WGS sequence"/>
</dbReference>
<evidence type="ECO:0000313" key="3">
    <source>
        <dbReference type="Proteomes" id="UP001595075"/>
    </source>
</evidence>
<accession>A0ABR4D104</accession>
<proteinExistence type="predicted"/>
<feature type="non-terminal residue" evidence="2">
    <location>
        <position position="123"/>
    </location>
</feature>
<name>A0ABR4D104_9HELO</name>
<reference evidence="2 3" key="1">
    <citation type="journal article" date="2024" name="Commun. Biol.">
        <title>Comparative genomic analysis of thermophilic fungi reveals convergent evolutionary adaptations and gene losses.</title>
        <authorList>
            <person name="Steindorff A.S."/>
            <person name="Aguilar-Pontes M.V."/>
            <person name="Robinson A.J."/>
            <person name="Andreopoulos B."/>
            <person name="LaButti K."/>
            <person name="Kuo A."/>
            <person name="Mondo S."/>
            <person name="Riley R."/>
            <person name="Otillar R."/>
            <person name="Haridas S."/>
            <person name="Lipzen A."/>
            <person name="Grimwood J."/>
            <person name="Schmutz J."/>
            <person name="Clum A."/>
            <person name="Reid I.D."/>
            <person name="Moisan M.C."/>
            <person name="Butler G."/>
            <person name="Nguyen T.T.M."/>
            <person name="Dewar K."/>
            <person name="Conant G."/>
            <person name="Drula E."/>
            <person name="Henrissat B."/>
            <person name="Hansel C."/>
            <person name="Singer S."/>
            <person name="Hutchinson M.I."/>
            <person name="de Vries R.P."/>
            <person name="Natvig D.O."/>
            <person name="Powell A.J."/>
            <person name="Tsang A."/>
            <person name="Grigoriev I.V."/>
        </authorList>
    </citation>
    <scope>NUCLEOTIDE SEQUENCE [LARGE SCALE GENOMIC DNA]</scope>
    <source>
        <strain evidence="2 3">CBS 494.80</strain>
    </source>
</reference>
<keyword evidence="1" id="KW-0812">Transmembrane</keyword>
<comment type="caution">
    <text evidence="2">The sequence shown here is derived from an EMBL/GenBank/DDBJ whole genome shotgun (WGS) entry which is preliminary data.</text>
</comment>
<feature type="transmembrane region" description="Helical" evidence="1">
    <location>
        <begin position="75"/>
        <end position="98"/>
    </location>
</feature>
<keyword evidence="1" id="KW-0472">Membrane</keyword>
<keyword evidence="3" id="KW-1185">Reference proteome</keyword>